<keyword evidence="6 9" id="KW-0663">Pyridoxal phosphate</keyword>
<dbReference type="RefSeq" id="WP_095606744.1">
    <property type="nucleotide sequence ID" value="NZ_NSKE01000007.1"/>
</dbReference>
<evidence type="ECO:0000256" key="8">
    <source>
        <dbReference type="ARBA" id="ARBA00050040"/>
    </source>
</evidence>
<dbReference type="InterPro" id="IPR017657">
    <property type="entry name" value="L-lysine_6-transaminase"/>
</dbReference>
<evidence type="ECO:0000313" key="10">
    <source>
        <dbReference type="EMBL" id="PAU93553.1"/>
    </source>
</evidence>
<dbReference type="InterPro" id="IPR015422">
    <property type="entry name" value="PyrdxlP-dep_Trfase_small"/>
</dbReference>
<dbReference type="Gene3D" id="3.40.640.10">
    <property type="entry name" value="Type I PLP-dependent aspartate aminotransferase-like (Major domain)"/>
    <property type="match status" value="1"/>
</dbReference>
<dbReference type="Proteomes" id="UP000218831">
    <property type="component" value="Unassembled WGS sequence"/>
</dbReference>
<dbReference type="GO" id="GO:0045484">
    <property type="term" value="F:L-lysine 6-transaminase activity"/>
    <property type="evidence" value="ECO:0007669"/>
    <property type="project" value="UniProtKB-EC"/>
</dbReference>
<dbReference type="PANTHER" id="PTHR43206:SF2">
    <property type="entry name" value="4-AMINOBUTYRATE AMINOTRANSFERASE GABT"/>
    <property type="match status" value="1"/>
</dbReference>
<name>A0A2A2G9M0_9BACT</name>
<dbReference type="InterPro" id="IPR015424">
    <property type="entry name" value="PyrdxlP-dep_Trfase"/>
</dbReference>
<dbReference type="OrthoDB" id="9801052at2"/>
<evidence type="ECO:0000256" key="3">
    <source>
        <dbReference type="ARBA" id="ARBA00013071"/>
    </source>
</evidence>
<dbReference type="InterPro" id="IPR015421">
    <property type="entry name" value="PyrdxlP-dep_Trfase_major"/>
</dbReference>
<dbReference type="EC" id="2.6.1.36" evidence="3"/>
<evidence type="ECO:0000256" key="4">
    <source>
        <dbReference type="ARBA" id="ARBA00022576"/>
    </source>
</evidence>
<dbReference type="EMBL" id="NSKE01000007">
    <property type="protein sequence ID" value="PAU93553.1"/>
    <property type="molecule type" value="Genomic_DNA"/>
</dbReference>
<evidence type="ECO:0000256" key="5">
    <source>
        <dbReference type="ARBA" id="ARBA00022679"/>
    </source>
</evidence>
<dbReference type="InterPro" id="IPR005814">
    <property type="entry name" value="Aminotrans_3"/>
</dbReference>
<dbReference type="AlphaFoldDB" id="A0A2A2G9M0"/>
<gene>
    <name evidence="10" type="ORF">CK503_10370</name>
</gene>
<evidence type="ECO:0000256" key="2">
    <source>
        <dbReference type="ARBA" id="ARBA00008954"/>
    </source>
</evidence>
<dbReference type="Gene3D" id="3.90.1150.10">
    <property type="entry name" value="Aspartate Aminotransferase, domain 1"/>
    <property type="match status" value="1"/>
</dbReference>
<sequence length="449" mass="51259">MSTNNTVDPAQVHKILQKHILTDGYDIVLDLEKSEGTYLYDAKSGERYLDFFTFFASNPLGMNHPQLANKEFQQKIGKVAINKPSNSDVYTEEMAEFVENFDRVGIPDYLPYSFFISGGALAVENALKVAFDWKVQKNFQKGYRQEKGHKVLHLEQAFHGRTGYTMSLTNTDPKKVKYFPKFDWPRITSPAMTYPPTGDRIQQTIEHEERAIAQAERYFEMYKDEIACIILEPIQGEGGDRHFRKEFHQALRDLADKHEALLIYDEVQTGVGLTGKFWAHEHYVKPDILAFGKKAQVCGILASKRVDDIETNCFHVSSRINSTWGGNLVDMVRFGRILQVIEDDNLVENAATVGEFLQKKIKNLSNQFEHVTNPRGKGLFCAVDFPNGHARDSVIKECFKNNLMILSCGERTMRFRPPLTVNKEQIEEGLDIIEKSIKSAMDKCPALKE</sequence>
<dbReference type="GO" id="GO:0009450">
    <property type="term" value="P:gamma-aminobutyric acid catabolic process"/>
    <property type="evidence" value="ECO:0007669"/>
    <property type="project" value="TreeGrafter"/>
</dbReference>
<evidence type="ECO:0000256" key="1">
    <source>
        <dbReference type="ARBA" id="ARBA00001933"/>
    </source>
</evidence>
<protein>
    <recommendedName>
        <fullName evidence="8">L-lysine-epsilon aminotransferase</fullName>
        <ecNumber evidence="3">2.6.1.36</ecNumber>
    </recommendedName>
    <alternativeName>
        <fullName evidence="7">Lysine 6-aminotransferase</fullName>
    </alternativeName>
</protein>
<evidence type="ECO:0000256" key="7">
    <source>
        <dbReference type="ARBA" id="ARBA00030921"/>
    </source>
</evidence>
<evidence type="ECO:0000256" key="6">
    <source>
        <dbReference type="ARBA" id="ARBA00022898"/>
    </source>
</evidence>
<evidence type="ECO:0000256" key="9">
    <source>
        <dbReference type="RuleBase" id="RU003560"/>
    </source>
</evidence>
<organism evidence="10 11">
    <name type="scientific">Fodinibius salipaludis</name>
    <dbReference type="NCBI Taxonomy" id="2032627"/>
    <lineage>
        <taxon>Bacteria</taxon>
        <taxon>Pseudomonadati</taxon>
        <taxon>Balneolota</taxon>
        <taxon>Balneolia</taxon>
        <taxon>Balneolales</taxon>
        <taxon>Balneolaceae</taxon>
        <taxon>Fodinibius</taxon>
    </lineage>
</organism>
<keyword evidence="4" id="KW-0032">Aminotransferase</keyword>
<dbReference type="PIRSF" id="PIRSF000521">
    <property type="entry name" value="Transaminase_4ab_Lys_Orn"/>
    <property type="match status" value="1"/>
</dbReference>
<comment type="similarity">
    <text evidence="2 9">Belongs to the class-III pyridoxal-phosphate-dependent aminotransferase family.</text>
</comment>
<accession>A0A2A2G9M0</accession>
<dbReference type="NCBIfam" id="TIGR03251">
    <property type="entry name" value="LAT_fam"/>
    <property type="match status" value="1"/>
</dbReference>
<dbReference type="SUPFAM" id="SSF53383">
    <property type="entry name" value="PLP-dependent transferases"/>
    <property type="match status" value="1"/>
</dbReference>
<dbReference type="CDD" id="cd00610">
    <property type="entry name" value="OAT_like"/>
    <property type="match status" value="1"/>
</dbReference>
<comment type="cofactor">
    <cofactor evidence="1">
        <name>pyridoxal 5'-phosphate</name>
        <dbReference type="ChEBI" id="CHEBI:597326"/>
    </cofactor>
</comment>
<keyword evidence="11" id="KW-1185">Reference proteome</keyword>
<dbReference type="Pfam" id="PF00202">
    <property type="entry name" value="Aminotran_3"/>
    <property type="match status" value="1"/>
</dbReference>
<keyword evidence="5" id="KW-0808">Transferase</keyword>
<dbReference type="GO" id="GO:0030170">
    <property type="term" value="F:pyridoxal phosphate binding"/>
    <property type="evidence" value="ECO:0007669"/>
    <property type="project" value="InterPro"/>
</dbReference>
<dbReference type="PANTHER" id="PTHR43206">
    <property type="entry name" value="AMINOTRANSFERASE"/>
    <property type="match status" value="1"/>
</dbReference>
<proteinExistence type="inferred from homology"/>
<comment type="caution">
    <text evidence="10">The sequence shown here is derived from an EMBL/GenBank/DDBJ whole genome shotgun (WGS) entry which is preliminary data.</text>
</comment>
<evidence type="ECO:0000313" key="11">
    <source>
        <dbReference type="Proteomes" id="UP000218831"/>
    </source>
</evidence>
<dbReference type="GO" id="GO:0017000">
    <property type="term" value="P:antibiotic biosynthetic process"/>
    <property type="evidence" value="ECO:0007669"/>
    <property type="project" value="InterPro"/>
</dbReference>
<reference evidence="10 11" key="1">
    <citation type="submission" date="2017-08" db="EMBL/GenBank/DDBJ databases">
        <title>Aliifodinibius alkalisoli sp. nov., isolated from saline alkaline soil.</title>
        <authorList>
            <person name="Liu D."/>
            <person name="Zhang G."/>
        </authorList>
    </citation>
    <scope>NUCLEOTIDE SEQUENCE [LARGE SCALE GENOMIC DNA]</scope>
    <source>
        <strain evidence="10 11">WN023</strain>
    </source>
</reference>